<dbReference type="InterPro" id="IPR032427">
    <property type="entry name" value="P22_portal"/>
</dbReference>
<feature type="compositionally biased region" description="Polar residues" evidence="1">
    <location>
        <begin position="609"/>
        <end position="627"/>
    </location>
</feature>
<proteinExistence type="predicted"/>
<dbReference type="AlphaFoldDB" id="A0AAW5CBV8"/>
<dbReference type="Proteomes" id="UP001299608">
    <property type="component" value="Unassembled WGS sequence"/>
</dbReference>
<evidence type="ECO:0000313" key="2">
    <source>
        <dbReference type="EMBL" id="MCG4749468.1"/>
    </source>
</evidence>
<organism evidence="2 3">
    <name type="scientific">Enterocloster aldenensis</name>
    <dbReference type="NCBI Taxonomy" id="358742"/>
    <lineage>
        <taxon>Bacteria</taxon>
        <taxon>Bacillati</taxon>
        <taxon>Bacillota</taxon>
        <taxon>Clostridia</taxon>
        <taxon>Lachnospirales</taxon>
        <taxon>Lachnospiraceae</taxon>
        <taxon>Enterocloster</taxon>
    </lineage>
</organism>
<reference evidence="2" key="1">
    <citation type="submission" date="2022-01" db="EMBL/GenBank/DDBJ databases">
        <title>Collection of gut derived symbiotic bacterial strains cultured from healthy donors.</title>
        <authorList>
            <person name="Lin H."/>
            <person name="Kohout C."/>
            <person name="Waligurski E."/>
            <person name="Pamer E.G."/>
        </authorList>
    </citation>
    <scope>NUCLEOTIDE SEQUENCE</scope>
    <source>
        <strain evidence="2">DFI.6.55</strain>
    </source>
</reference>
<comment type="caution">
    <text evidence="2">The sequence shown here is derived from an EMBL/GenBank/DDBJ whole genome shotgun (WGS) entry which is preliminary data.</text>
</comment>
<evidence type="ECO:0000313" key="3">
    <source>
        <dbReference type="Proteomes" id="UP001299608"/>
    </source>
</evidence>
<dbReference type="RefSeq" id="WP_235957981.1">
    <property type="nucleotide sequence ID" value="NZ_JAAITT010000082.1"/>
</dbReference>
<gene>
    <name evidence="2" type="ORF">L0N08_29135</name>
</gene>
<evidence type="ECO:0008006" key="4">
    <source>
        <dbReference type="Google" id="ProtNLM"/>
    </source>
</evidence>
<sequence length="641" mass="72854">MDEENMTTEQVIEMQQAMRAQQNLPIGEKQIGEAMERLRKYKSGKAALDERVVNAEEWWKNNHWERFGSESSNENDPEPVSAWLFNSIINKHADFMDNYPCPAILPREESDEELAKILTEVVPVILEQNKYDSTYNECSWDKPKTGTAIYGVFWNPEKENGLGDIDIRCQDIMNIYWEPGIKDIQRSRDIFTTELVDVEELEYLYPQVKGKIQKTGEVVKSEYIYEENIDTSQKVQVIDWYYKIKTRLENGGIKTILHYCKFIPGAVLYASENDQKTAQTGWYEHGKYPFVFDVMFPEKGSPAGFGYLDVMANPQEYIDKLDQIILKCSVLNRPRFFVQEGVGINEQEFADLKRDLIHVSGSADTTRLRQIDPPQLSNYVIEMRKAKIEELKETSGNRDFSQGSTTSGVTAASAIAALQEAGSKLSRDMIKGSYMAHAEVVTLTIELIRQFYDLPRCFRITQPNGNAGYIQMDNTQLQPQPMDMQGEDIFMRKPYFDIKVSAQKASPYSRIANNELAKELFGMGLFNPQLADQALAVAQMMDFDRRDEVIKKIQENGTMYQKLQQMTQLLMQLAAMVTDFSGRPDLLTAVQSLTGAMPAMTDVQVNPSRNVKTNSLGEATGMDTSTAGKARDRAASATEVR</sequence>
<dbReference type="Pfam" id="PF16510">
    <property type="entry name" value="P22_portal"/>
    <property type="match status" value="2"/>
</dbReference>
<name>A0AAW5CBV8_9FIRM</name>
<accession>A0AAW5CBV8</accession>
<evidence type="ECO:0000256" key="1">
    <source>
        <dbReference type="SAM" id="MobiDB-lite"/>
    </source>
</evidence>
<feature type="compositionally biased region" description="Basic and acidic residues" evidence="1">
    <location>
        <begin position="629"/>
        <end position="641"/>
    </location>
</feature>
<protein>
    <recommendedName>
        <fullName evidence="4">Portal protein</fullName>
    </recommendedName>
</protein>
<dbReference type="EMBL" id="JAKNGE010000069">
    <property type="protein sequence ID" value="MCG4749468.1"/>
    <property type="molecule type" value="Genomic_DNA"/>
</dbReference>
<feature type="region of interest" description="Disordered" evidence="1">
    <location>
        <begin position="609"/>
        <end position="641"/>
    </location>
</feature>